<evidence type="ECO:0000259" key="9">
    <source>
        <dbReference type="PROSITE" id="PS50893"/>
    </source>
</evidence>
<dbReference type="PANTHER" id="PTHR42734">
    <property type="entry name" value="METAL TRANSPORT SYSTEM ATP-BINDING PROTEIN TM_0124-RELATED"/>
    <property type="match status" value="1"/>
</dbReference>
<feature type="binding site" evidence="8">
    <location>
        <begin position="30"/>
        <end position="37"/>
    </location>
    <ligand>
        <name>ATP</name>
        <dbReference type="ChEBI" id="CHEBI:30616"/>
    </ligand>
</feature>
<dbReference type="InterPro" id="IPR003439">
    <property type="entry name" value="ABC_transporter-like_ATP-bd"/>
</dbReference>
<evidence type="ECO:0000256" key="3">
    <source>
        <dbReference type="ARBA" id="ARBA00022519"/>
    </source>
</evidence>
<dbReference type="InterPro" id="IPR027417">
    <property type="entry name" value="P-loop_NTPase"/>
</dbReference>
<evidence type="ECO:0000313" key="10">
    <source>
        <dbReference type="EMBL" id="MFC3025373.1"/>
    </source>
</evidence>
<dbReference type="RefSeq" id="WP_123016215.1">
    <property type="nucleotide sequence ID" value="NZ_AP024911.1"/>
</dbReference>
<evidence type="ECO:0000313" key="11">
    <source>
        <dbReference type="Proteomes" id="UP001595384"/>
    </source>
</evidence>
<dbReference type="PROSITE" id="PS50893">
    <property type="entry name" value="ABC_TRANSPORTER_2"/>
    <property type="match status" value="1"/>
</dbReference>
<keyword evidence="4 8" id="KW-0547">Nucleotide-binding</keyword>
<accession>A0ABV7CE74</accession>
<evidence type="ECO:0000256" key="5">
    <source>
        <dbReference type="ARBA" id="ARBA00022840"/>
    </source>
</evidence>
<keyword evidence="11" id="KW-1185">Reference proteome</keyword>
<keyword evidence="3" id="KW-0997">Cell inner membrane</keyword>
<evidence type="ECO:0000256" key="2">
    <source>
        <dbReference type="ARBA" id="ARBA00022475"/>
    </source>
</evidence>
<dbReference type="CDD" id="cd03214">
    <property type="entry name" value="ABC_Iron-Siderophores_B12_Hemin"/>
    <property type="match status" value="1"/>
</dbReference>
<evidence type="ECO:0000256" key="6">
    <source>
        <dbReference type="ARBA" id="ARBA00022967"/>
    </source>
</evidence>
<dbReference type="NCBIfam" id="NF002981">
    <property type="entry name" value="PRK03695.1"/>
    <property type="match status" value="1"/>
</dbReference>
<dbReference type="InterPro" id="IPR023693">
    <property type="entry name" value="ABC_transptr_BtuD"/>
</dbReference>
<feature type="domain" description="ABC transporter" evidence="9">
    <location>
        <begin position="2"/>
        <end position="236"/>
    </location>
</feature>
<name>A0ABV7CE74_9VIBR</name>
<dbReference type="HAMAP" id="MF_01005">
    <property type="entry name" value="BtuD"/>
    <property type="match status" value="1"/>
</dbReference>
<dbReference type="SUPFAM" id="SSF52540">
    <property type="entry name" value="P-loop containing nucleoside triphosphate hydrolases"/>
    <property type="match status" value="1"/>
</dbReference>
<dbReference type="Gene3D" id="3.40.50.300">
    <property type="entry name" value="P-loop containing nucleotide triphosphate hydrolases"/>
    <property type="match status" value="1"/>
</dbReference>
<keyword evidence="6 8" id="KW-1278">Translocase</keyword>
<dbReference type="Pfam" id="PF00005">
    <property type="entry name" value="ABC_tran"/>
    <property type="match status" value="1"/>
</dbReference>
<dbReference type="SMART" id="SM00382">
    <property type="entry name" value="AAA"/>
    <property type="match status" value="1"/>
</dbReference>
<gene>
    <name evidence="8 10" type="primary">btuD</name>
    <name evidence="10" type="ORF">ACFODT_16330</name>
</gene>
<dbReference type="InterPro" id="IPR050153">
    <property type="entry name" value="Metal_Ion_Import_ABC"/>
</dbReference>
<evidence type="ECO:0000256" key="8">
    <source>
        <dbReference type="HAMAP-Rule" id="MF_01005"/>
    </source>
</evidence>
<organism evidence="10 11">
    <name type="scientific">Vibrio zhugei</name>
    <dbReference type="NCBI Taxonomy" id="2479546"/>
    <lineage>
        <taxon>Bacteria</taxon>
        <taxon>Pseudomonadati</taxon>
        <taxon>Pseudomonadota</taxon>
        <taxon>Gammaproteobacteria</taxon>
        <taxon>Vibrionales</taxon>
        <taxon>Vibrionaceae</taxon>
        <taxon>Vibrio</taxon>
    </lineage>
</organism>
<comment type="similarity">
    <text evidence="8">Belongs to the ABC transporter superfamily. Vitamin B12 importer (TC 3.A.1.13.1) family.</text>
</comment>
<dbReference type="PANTHER" id="PTHR42734:SF18">
    <property type="entry name" value="VITAMIN B12 IMPORT ATP-BINDING PROTEIN BTUD"/>
    <property type="match status" value="1"/>
</dbReference>
<protein>
    <recommendedName>
        <fullName evidence="8">Vitamin B12 import ATP-binding protein BtuD</fullName>
        <ecNumber evidence="8">7.6.2.8</ecNumber>
    </recommendedName>
    <alternativeName>
        <fullName evidence="8">Vitamin B12-transporting ATPase</fullName>
    </alternativeName>
</protein>
<dbReference type="Proteomes" id="UP001595384">
    <property type="component" value="Unassembled WGS sequence"/>
</dbReference>
<comment type="catalytic activity">
    <reaction evidence="8">
        <text>an R-cob(III)alamin(out) + ATP + H2O = an R-cob(III)alamin(in) + ADP + phosphate + H(+)</text>
        <dbReference type="Rhea" id="RHEA:17873"/>
        <dbReference type="ChEBI" id="CHEBI:15377"/>
        <dbReference type="ChEBI" id="CHEBI:15378"/>
        <dbReference type="ChEBI" id="CHEBI:30616"/>
        <dbReference type="ChEBI" id="CHEBI:43474"/>
        <dbReference type="ChEBI" id="CHEBI:140785"/>
        <dbReference type="ChEBI" id="CHEBI:456216"/>
        <dbReference type="EC" id="7.6.2.8"/>
    </reaction>
</comment>
<keyword evidence="7 8" id="KW-0472">Membrane</keyword>
<comment type="subcellular location">
    <subcellularLocation>
        <location evidence="8">Cell membrane</location>
        <topology evidence="8">Peripheral membrane protein</topology>
    </subcellularLocation>
</comment>
<dbReference type="GO" id="GO:0005524">
    <property type="term" value="F:ATP binding"/>
    <property type="evidence" value="ECO:0007669"/>
    <property type="project" value="UniProtKB-KW"/>
</dbReference>
<dbReference type="InterPro" id="IPR003593">
    <property type="entry name" value="AAA+_ATPase"/>
</dbReference>
<sequence length="251" mass="27807">MIEINNVQVDQRLLPCSVTFSAGSIVHIVGPNGSGKSSLLSAISGLLPYQGEVLYDGENIAAVSTRQLAQWRAYLPQYQTPAFHVDVFQYLALSLPSYVDALRDDVNTVIHQLCDKLQLTDKLSRSIHQLSGGEWQRVRLIGACLQLWPEWNTQGKVLILDEPAAPLDIAQQALLYTLLEEISRLGITIIMANHDLNRTFQQAHHVVLLQQGRLFASGSPAQVLTEERVEAAFGTPVILAKLSERTVLLFD</sequence>
<dbReference type="EMBL" id="JBHRSE010000119">
    <property type="protein sequence ID" value="MFC3025373.1"/>
    <property type="molecule type" value="Genomic_DNA"/>
</dbReference>
<reference evidence="11" key="1">
    <citation type="journal article" date="2019" name="Int. J. Syst. Evol. Microbiol.">
        <title>The Global Catalogue of Microorganisms (GCM) 10K type strain sequencing project: providing services to taxonomists for standard genome sequencing and annotation.</title>
        <authorList>
            <consortium name="The Broad Institute Genomics Platform"/>
            <consortium name="The Broad Institute Genome Sequencing Center for Infectious Disease"/>
            <person name="Wu L."/>
            <person name="Ma J."/>
        </authorList>
    </citation>
    <scope>NUCLEOTIDE SEQUENCE [LARGE SCALE GENOMIC DNA]</scope>
    <source>
        <strain evidence="11">KCTC 62784</strain>
    </source>
</reference>
<evidence type="ECO:0000256" key="7">
    <source>
        <dbReference type="ARBA" id="ARBA00023136"/>
    </source>
</evidence>
<dbReference type="EC" id="7.6.2.8" evidence="8"/>
<evidence type="ECO:0000256" key="4">
    <source>
        <dbReference type="ARBA" id="ARBA00022741"/>
    </source>
</evidence>
<evidence type="ECO:0000256" key="1">
    <source>
        <dbReference type="ARBA" id="ARBA00022448"/>
    </source>
</evidence>
<comment type="function">
    <text evidence="8">Part of the ABC transporter complex BtuCDF involved in vitamin B12 import. Responsible for energy coupling to the transport system.</text>
</comment>
<comment type="caution">
    <text evidence="10">The sequence shown here is derived from an EMBL/GenBank/DDBJ whole genome shotgun (WGS) entry which is preliminary data.</text>
</comment>
<comment type="subunit">
    <text evidence="8">The complex is composed of two ATP-binding proteins (BtuD), two transmembrane proteins (BtuC) and a solute-binding protein (BtuF).</text>
</comment>
<keyword evidence="5 8" id="KW-0067">ATP-binding</keyword>
<keyword evidence="1 8" id="KW-0813">Transport</keyword>
<keyword evidence="2 8" id="KW-1003">Cell membrane</keyword>
<proteinExistence type="inferred from homology"/>